<keyword evidence="6 7" id="KW-0472">Membrane</keyword>
<evidence type="ECO:0000256" key="1">
    <source>
        <dbReference type="ARBA" id="ARBA00004651"/>
    </source>
</evidence>
<dbReference type="InterPro" id="IPR051393">
    <property type="entry name" value="ABC_transporter_permease"/>
</dbReference>
<dbReference type="InterPro" id="IPR000515">
    <property type="entry name" value="MetI-like"/>
</dbReference>
<evidence type="ECO:0000256" key="6">
    <source>
        <dbReference type="ARBA" id="ARBA00023136"/>
    </source>
</evidence>
<feature type="domain" description="ABC transmembrane type-1" evidence="8">
    <location>
        <begin position="81"/>
        <end position="293"/>
    </location>
</feature>
<dbReference type="PANTHER" id="PTHR30193">
    <property type="entry name" value="ABC TRANSPORTER PERMEASE PROTEIN"/>
    <property type="match status" value="1"/>
</dbReference>
<dbReference type="GO" id="GO:0055085">
    <property type="term" value="P:transmembrane transport"/>
    <property type="evidence" value="ECO:0007669"/>
    <property type="project" value="InterPro"/>
</dbReference>
<accession>A0A523S0S3</accession>
<feature type="transmembrane region" description="Helical" evidence="7">
    <location>
        <begin position="272"/>
        <end position="294"/>
    </location>
</feature>
<dbReference type="Pfam" id="PF00528">
    <property type="entry name" value="BPD_transp_1"/>
    <property type="match status" value="1"/>
</dbReference>
<sequence>MRRLKGKPSYSRLKRRRAVEPFLFMLPAAILLAFVFFYPVGRALFMSFLRYNPIKRTSTFSGLYNYIKIFSSYRALFFNSLRVTLIFTAASLFGSVLAGLGLALLLNKQFKGRSIFRTLYFIPIVFPGIVIAFSWLWMLKPRVGLLNDFLIRMGRESIFWFASAGLGMTAVVMANIWATAPFAALILLAGLSTIPQQLYEAAEIDGATGRQKFYHITIPSLKQVLLILCLMLTIWTFNSFVLMFVMTGGGPARGTEMLALWVYREASVNFRFGRASAIAMVMAFVNLIFVFIYFRVFQKKGEKI</sequence>
<dbReference type="InterPro" id="IPR035906">
    <property type="entry name" value="MetI-like_sf"/>
</dbReference>
<feature type="transmembrane region" description="Helical" evidence="7">
    <location>
        <begin position="224"/>
        <end position="252"/>
    </location>
</feature>
<dbReference type="AlphaFoldDB" id="A0A523S0S3"/>
<comment type="similarity">
    <text evidence="7">Belongs to the binding-protein-dependent transport system permease family.</text>
</comment>
<dbReference type="PROSITE" id="PS50928">
    <property type="entry name" value="ABC_TM1"/>
    <property type="match status" value="1"/>
</dbReference>
<evidence type="ECO:0000259" key="8">
    <source>
        <dbReference type="PROSITE" id="PS50928"/>
    </source>
</evidence>
<keyword evidence="5 7" id="KW-1133">Transmembrane helix</keyword>
<evidence type="ECO:0000256" key="4">
    <source>
        <dbReference type="ARBA" id="ARBA00022692"/>
    </source>
</evidence>
<comment type="caution">
    <text evidence="9">The sequence shown here is derived from an EMBL/GenBank/DDBJ whole genome shotgun (WGS) entry which is preliminary data.</text>
</comment>
<reference evidence="9 10" key="1">
    <citation type="submission" date="2019-03" db="EMBL/GenBank/DDBJ databases">
        <title>Metabolic potential of uncultured bacteria and archaea associated with petroleum seepage in deep-sea sediments.</title>
        <authorList>
            <person name="Dong X."/>
            <person name="Hubert C."/>
        </authorList>
    </citation>
    <scope>NUCLEOTIDE SEQUENCE [LARGE SCALE GENOMIC DNA]</scope>
    <source>
        <strain evidence="9">E44_bin7</strain>
    </source>
</reference>
<dbReference type="Gene3D" id="1.10.3720.10">
    <property type="entry name" value="MetI-like"/>
    <property type="match status" value="1"/>
</dbReference>
<dbReference type="SUPFAM" id="SSF161098">
    <property type="entry name" value="MetI-like"/>
    <property type="match status" value="1"/>
</dbReference>
<proteinExistence type="inferred from homology"/>
<protein>
    <submittedName>
        <fullName evidence="9">Sugar ABC transporter permease</fullName>
    </submittedName>
</protein>
<keyword evidence="4 7" id="KW-0812">Transmembrane</keyword>
<evidence type="ECO:0000256" key="5">
    <source>
        <dbReference type="ARBA" id="ARBA00022989"/>
    </source>
</evidence>
<dbReference type="PANTHER" id="PTHR30193:SF37">
    <property type="entry name" value="INNER MEMBRANE ABC TRANSPORTER PERMEASE PROTEIN YCJO"/>
    <property type="match status" value="1"/>
</dbReference>
<comment type="subcellular location">
    <subcellularLocation>
        <location evidence="1 7">Cell membrane</location>
        <topology evidence="1 7">Multi-pass membrane protein</topology>
    </subcellularLocation>
</comment>
<dbReference type="GO" id="GO:0005886">
    <property type="term" value="C:plasma membrane"/>
    <property type="evidence" value="ECO:0007669"/>
    <property type="project" value="UniProtKB-SubCell"/>
</dbReference>
<evidence type="ECO:0000313" key="9">
    <source>
        <dbReference type="EMBL" id="TET11622.1"/>
    </source>
</evidence>
<organism evidence="9 10">
    <name type="scientific">Aerophobetes bacterium</name>
    <dbReference type="NCBI Taxonomy" id="2030807"/>
    <lineage>
        <taxon>Bacteria</taxon>
        <taxon>Candidatus Aerophobota</taxon>
    </lineage>
</organism>
<dbReference type="EMBL" id="SOKJ01000139">
    <property type="protein sequence ID" value="TET11622.1"/>
    <property type="molecule type" value="Genomic_DNA"/>
</dbReference>
<evidence type="ECO:0000256" key="3">
    <source>
        <dbReference type="ARBA" id="ARBA00022475"/>
    </source>
</evidence>
<feature type="transmembrane region" description="Helical" evidence="7">
    <location>
        <begin position="158"/>
        <end position="191"/>
    </location>
</feature>
<evidence type="ECO:0000256" key="7">
    <source>
        <dbReference type="RuleBase" id="RU363032"/>
    </source>
</evidence>
<keyword evidence="2 7" id="KW-0813">Transport</keyword>
<dbReference type="CDD" id="cd06261">
    <property type="entry name" value="TM_PBP2"/>
    <property type="match status" value="1"/>
</dbReference>
<evidence type="ECO:0000256" key="2">
    <source>
        <dbReference type="ARBA" id="ARBA00022448"/>
    </source>
</evidence>
<evidence type="ECO:0000313" key="10">
    <source>
        <dbReference type="Proteomes" id="UP000316360"/>
    </source>
</evidence>
<gene>
    <name evidence="9" type="ORF">E3J84_02635</name>
</gene>
<dbReference type="Proteomes" id="UP000316360">
    <property type="component" value="Unassembled WGS sequence"/>
</dbReference>
<feature type="transmembrane region" description="Helical" evidence="7">
    <location>
        <begin position="118"/>
        <end position="138"/>
    </location>
</feature>
<feature type="transmembrane region" description="Helical" evidence="7">
    <location>
        <begin position="21"/>
        <end position="40"/>
    </location>
</feature>
<keyword evidence="3" id="KW-1003">Cell membrane</keyword>
<name>A0A523S0S3_UNCAE</name>
<feature type="transmembrane region" description="Helical" evidence="7">
    <location>
        <begin position="83"/>
        <end position="106"/>
    </location>
</feature>